<evidence type="ECO:0000256" key="1">
    <source>
        <dbReference type="SAM" id="MobiDB-lite"/>
    </source>
</evidence>
<gene>
    <name evidence="2" type="ORF">IPOD504_LOCUS11008</name>
</gene>
<feature type="region of interest" description="Disordered" evidence="1">
    <location>
        <begin position="1"/>
        <end position="37"/>
    </location>
</feature>
<protein>
    <submittedName>
        <fullName evidence="2">Uncharacterized protein</fullName>
    </submittedName>
</protein>
<reference evidence="2" key="1">
    <citation type="submission" date="2022-03" db="EMBL/GenBank/DDBJ databases">
        <authorList>
            <person name="Martin H S."/>
        </authorList>
    </citation>
    <scope>NUCLEOTIDE SEQUENCE</scope>
</reference>
<evidence type="ECO:0000313" key="2">
    <source>
        <dbReference type="EMBL" id="CAH2059755.1"/>
    </source>
</evidence>
<feature type="non-terminal residue" evidence="2">
    <location>
        <position position="71"/>
    </location>
</feature>
<organism evidence="2 3">
    <name type="scientific">Iphiclides podalirius</name>
    <name type="common">scarce swallowtail</name>
    <dbReference type="NCBI Taxonomy" id="110791"/>
    <lineage>
        <taxon>Eukaryota</taxon>
        <taxon>Metazoa</taxon>
        <taxon>Ecdysozoa</taxon>
        <taxon>Arthropoda</taxon>
        <taxon>Hexapoda</taxon>
        <taxon>Insecta</taxon>
        <taxon>Pterygota</taxon>
        <taxon>Neoptera</taxon>
        <taxon>Endopterygota</taxon>
        <taxon>Lepidoptera</taxon>
        <taxon>Glossata</taxon>
        <taxon>Ditrysia</taxon>
        <taxon>Papilionoidea</taxon>
        <taxon>Papilionidae</taxon>
        <taxon>Papilioninae</taxon>
        <taxon>Iphiclides</taxon>
    </lineage>
</organism>
<dbReference type="EMBL" id="OW152838">
    <property type="protein sequence ID" value="CAH2059755.1"/>
    <property type="molecule type" value="Genomic_DNA"/>
</dbReference>
<proteinExistence type="predicted"/>
<dbReference type="Proteomes" id="UP000837857">
    <property type="component" value="Chromosome 26"/>
</dbReference>
<name>A0ABN8IJW9_9NEOP</name>
<keyword evidence="3" id="KW-1185">Reference proteome</keyword>
<accession>A0ABN8IJW9</accession>
<evidence type="ECO:0000313" key="3">
    <source>
        <dbReference type="Proteomes" id="UP000837857"/>
    </source>
</evidence>
<sequence>MRQVSQKLGDSGPSFGEEASSGTGSVKPNGAWKKRKAIRAQETQLCGSNGARRWENATNLEASVASKNNGE</sequence>